<dbReference type="SUPFAM" id="SSF55785">
    <property type="entry name" value="PYP-like sensor domain (PAS domain)"/>
    <property type="match status" value="1"/>
</dbReference>
<feature type="domain" description="Histidine kinase" evidence="6">
    <location>
        <begin position="417"/>
        <end position="621"/>
    </location>
</feature>
<keyword evidence="5" id="KW-0472">Membrane</keyword>
<feature type="transmembrane region" description="Helical" evidence="5">
    <location>
        <begin position="248"/>
        <end position="267"/>
    </location>
</feature>
<dbReference type="CDD" id="cd00075">
    <property type="entry name" value="HATPase"/>
    <property type="match status" value="1"/>
</dbReference>
<dbReference type="SMART" id="SM00091">
    <property type="entry name" value="PAS"/>
    <property type="match status" value="1"/>
</dbReference>
<organism evidence="9 10">
    <name type="scientific">Methanoculleus oceani</name>
    <dbReference type="NCBI Taxonomy" id="2184756"/>
    <lineage>
        <taxon>Archaea</taxon>
        <taxon>Methanobacteriati</taxon>
        <taxon>Methanobacteriota</taxon>
        <taxon>Stenosarchaea group</taxon>
        <taxon>Methanomicrobia</taxon>
        <taxon>Methanomicrobiales</taxon>
        <taxon>Methanomicrobiaceae</taxon>
        <taxon>Methanoculleus</taxon>
    </lineage>
</organism>
<feature type="domain" description="PAS" evidence="7">
    <location>
        <begin position="286"/>
        <end position="331"/>
    </location>
</feature>
<feature type="domain" description="PAC" evidence="8">
    <location>
        <begin position="349"/>
        <end position="399"/>
    </location>
</feature>
<dbReference type="InterPro" id="IPR013767">
    <property type="entry name" value="PAS_fold"/>
</dbReference>
<dbReference type="PROSITE" id="PS50112">
    <property type="entry name" value="PAS"/>
    <property type="match status" value="1"/>
</dbReference>
<evidence type="ECO:0000256" key="3">
    <source>
        <dbReference type="ARBA" id="ARBA00022679"/>
    </source>
</evidence>
<feature type="transmembrane region" description="Helical" evidence="5">
    <location>
        <begin position="187"/>
        <end position="208"/>
    </location>
</feature>
<dbReference type="InterPro" id="IPR000014">
    <property type="entry name" value="PAS"/>
</dbReference>
<feature type="transmembrane region" description="Helical" evidence="5">
    <location>
        <begin position="79"/>
        <end position="99"/>
    </location>
</feature>
<dbReference type="PRINTS" id="PR00344">
    <property type="entry name" value="BCTRLSENSOR"/>
</dbReference>
<dbReference type="SUPFAM" id="SSF55874">
    <property type="entry name" value="ATPase domain of HSP90 chaperone/DNA topoisomerase II/histidine kinase"/>
    <property type="match status" value="1"/>
</dbReference>
<dbReference type="EC" id="2.7.13.3" evidence="2"/>
<dbReference type="RefSeq" id="WP_250987381.1">
    <property type="nucleotide sequence ID" value="NZ_QFDM01000002.1"/>
</dbReference>
<keyword evidence="10" id="KW-1185">Reference proteome</keyword>
<dbReference type="InterPro" id="IPR003594">
    <property type="entry name" value="HATPase_dom"/>
</dbReference>
<evidence type="ECO:0000256" key="4">
    <source>
        <dbReference type="ARBA" id="ARBA00022777"/>
    </source>
</evidence>
<sequence length="624" mass="67167">MVSADSSTGLVSQGPNWQMLAAAPVLLLALVVAAQSFVNIPFDFVAPFQAALNVLPNMGSVLLAVLVAWGTMKTGRLQLVWMGSGILVLGLAILLANLVGTPISLNNGVQIQNLGAVLAGALHLVGALLAVFSIGLARPDPRQRAVALAAGYGGSIAAVTLIVIASTAGVIPVFFIPGEGGTAIRQVVITLAAGLFAAAALVVFINYIRSRSSFQYLYGLALALLALGQIAYLLTLSRGDLMAWAGRAGQWGASLYFLLALLLILRLSGGRTADVHYVLDHIFPPSSKGYRFLIESSPDAIIGLDAGGNVLVWNAAAESILGYSSREVVGRPIRDLESNPVPEGSGTQEPGEIFFRRRDGREMWLEVSVAHYTVRGSPITTVNIRDVTDRKQAEEERRQLYEKLEDAHREANLYLDIMTHDIRNANTVTTMYADLMVEILEGEPGAYAEKLRGSVEKSNEILRNVATIRRLQEEPSLLVPVNLDTVVRKEIETFPGASIRYEGAPAEVRADGLLSEVFANLIGNAVKFGGPDVEVTIRVSELDGEVEVSVEDTGPGVPDDVKERLFRRLERGKARGPGKGLGLFISRMLIERYGGEIRVEDRVPGHPEEGAAFRFTLRKSTQDG</sequence>
<dbReference type="AlphaFoldDB" id="A0ABD4TE17"/>
<feature type="transmembrane region" description="Helical" evidence="5">
    <location>
        <begin position="149"/>
        <end position="175"/>
    </location>
</feature>
<keyword evidence="5" id="KW-0812">Transmembrane</keyword>
<evidence type="ECO:0000313" key="10">
    <source>
        <dbReference type="Proteomes" id="UP001523230"/>
    </source>
</evidence>
<dbReference type="Gene3D" id="3.30.450.20">
    <property type="entry name" value="PAS domain"/>
    <property type="match status" value="1"/>
</dbReference>
<dbReference type="EMBL" id="QFDM01000002">
    <property type="protein sequence ID" value="MCM2466118.1"/>
    <property type="molecule type" value="Genomic_DNA"/>
</dbReference>
<dbReference type="Gene3D" id="3.30.565.10">
    <property type="entry name" value="Histidine kinase-like ATPase, C-terminal domain"/>
    <property type="match status" value="1"/>
</dbReference>
<dbReference type="CDD" id="cd00130">
    <property type="entry name" value="PAS"/>
    <property type="match status" value="1"/>
</dbReference>
<dbReference type="Pfam" id="PF02518">
    <property type="entry name" value="HATPase_c"/>
    <property type="match status" value="1"/>
</dbReference>
<protein>
    <recommendedName>
        <fullName evidence="2">histidine kinase</fullName>
        <ecNumber evidence="2">2.7.13.3</ecNumber>
    </recommendedName>
</protein>
<feature type="transmembrane region" description="Helical" evidence="5">
    <location>
        <begin position="50"/>
        <end position="72"/>
    </location>
</feature>
<reference evidence="9 10" key="1">
    <citation type="submission" date="2018-05" db="EMBL/GenBank/DDBJ databases">
        <title>Isolation and characterization of genus Methanoculleus species and their viruses from deep sea marine sediment offshore southwestern Taiwan.</title>
        <authorList>
            <person name="Wei W.-H."/>
            <person name="Chen W.-C."/>
            <person name="Lai M.-C."/>
            <person name="Chen S.-C."/>
        </authorList>
    </citation>
    <scope>NUCLEOTIDE SEQUENCE [LARGE SCALE GENOMIC DNA]</scope>
    <source>
        <strain evidence="9 10">CWC-02</strain>
    </source>
</reference>
<dbReference type="SMART" id="SM00387">
    <property type="entry name" value="HATPase_c"/>
    <property type="match status" value="1"/>
</dbReference>
<evidence type="ECO:0000259" key="7">
    <source>
        <dbReference type="PROSITE" id="PS50112"/>
    </source>
</evidence>
<dbReference type="Proteomes" id="UP001523230">
    <property type="component" value="Unassembled WGS sequence"/>
</dbReference>
<evidence type="ECO:0000256" key="1">
    <source>
        <dbReference type="ARBA" id="ARBA00000085"/>
    </source>
</evidence>
<dbReference type="PANTHER" id="PTHR43047:SF64">
    <property type="entry name" value="HISTIDINE KINASE CONTAINING CHEY-HOMOLOGOUS RECEIVER DOMAIN AND PAS DOMAIN-RELATED"/>
    <property type="match status" value="1"/>
</dbReference>
<dbReference type="PROSITE" id="PS50109">
    <property type="entry name" value="HIS_KIN"/>
    <property type="match status" value="1"/>
</dbReference>
<feature type="transmembrane region" description="Helical" evidence="5">
    <location>
        <begin position="111"/>
        <end position="137"/>
    </location>
</feature>
<evidence type="ECO:0000259" key="6">
    <source>
        <dbReference type="PROSITE" id="PS50109"/>
    </source>
</evidence>
<feature type="transmembrane region" description="Helical" evidence="5">
    <location>
        <begin position="215"/>
        <end position="236"/>
    </location>
</feature>
<dbReference type="PROSITE" id="PS50113">
    <property type="entry name" value="PAC"/>
    <property type="match status" value="1"/>
</dbReference>
<gene>
    <name evidence="9" type="ORF">DIC75_07275</name>
</gene>
<keyword evidence="5" id="KW-1133">Transmembrane helix</keyword>
<dbReference type="InterPro" id="IPR005467">
    <property type="entry name" value="His_kinase_dom"/>
</dbReference>
<keyword evidence="3" id="KW-0808">Transferase</keyword>
<dbReference type="InterPro" id="IPR036890">
    <property type="entry name" value="HATPase_C_sf"/>
</dbReference>
<dbReference type="PANTHER" id="PTHR43047">
    <property type="entry name" value="TWO-COMPONENT HISTIDINE PROTEIN KINASE"/>
    <property type="match status" value="1"/>
</dbReference>
<comment type="catalytic activity">
    <reaction evidence="1">
        <text>ATP + protein L-histidine = ADP + protein N-phospho-L-histidine.</text>
        <dbReference type="EC" id="2.7.13.3"/>
    </reaction>
</comment>
<dbReference type="Pfam" id="PF00989">
    <property type="entry name" value="PAS"/>
    <property type="match status" value="1"/>
</dbReference>
<evidence type="ECO:0000256" key="5">
    <source>
        <dbReference type="SAM" id="Phobius"/>
    </source>
</evidence>
<evidence type="ECO:0000313" key="9">
    <source>
        <dbReference type="EMBL" id="MCM2466118.1"/>
    </source>
</evidence>
<evidence type="ECO:0000259" key="8">
    <source>
        <dbReference type="PROSITE" id="PS50113"/>
    </source>
</evidence>
<dbReference type="InterPro" id="IPR004358">
    <property type="entry name" value="Sig_transdc_His_kin-like_C"/>
</dbReference>
<accession>A0ABD4TE17</accession>
<comment type="caution">
    <text evidence="9">The sequence shown here is derived from an EMBL/GenBank/DDBJ whole genome shotgun (WGS) entry which is preliminary data.</text>
</comment>
<dbReference type="InterPro" id="IPR000700">
    <property type="entry name" value="PAS-assoc_C"/>
</dbReference>
<dbReference type="NCBIfam" id="TIGR00229">
    <property type="entry name" value="sensory_box"/>
    <property type="match status" value="1"/>
</dbReference>
<evidence type="ECO:0000256" key="2">
    <source>
        <dbReference type="ARBA" id="ARBA00012438"/>
    </source>
</evidence>
<keyword evidence="4" id="KW-0418">Kinase</keyword>
<dbReference type="InterPro" id="IPR035965">
    <property type="entry name" value="PAS-like_dom_sf"/>
</dbReference>
<proteinExistence type="predicted"/>
<dbReference type="GO" id="GO:0004673">
    <property type="term" value="F:protein histidine kinase activity"/>
    <property type="evidence" value="ECO:0007669"/>
    <property type="project" value="UniProtKB-EC"/>
</dbReference>
<name>A0ABD4TE17_9EURY</name>